<organism evidence="1 2">
    <name type="scientific">Flavobacterium phage vB_FspS_hemulen6-1</name>
    <dbReference type="NCBI Taxonomy" id="2686247"/>
    <lineage>
        <taxon>Viruses</taxon>
        <taxon>Duplodnaviria</taxon>
        <taxon>Heunggongvirae</taxon>
        <taxon>Uroviricota</taxon>
        <taxon>Caudoviricetes</taxon>
        <taxon>Lillamyvirus</taxon>
        <taxon>Lillamyvirus hemulen</taxon>
    </lineage>
</organism>
<protein>
    <submittedName>
        <fullName evidence="1">Uncharacterized protein</fullName>
    </submittedName>
</protein>
<sequence>MIKHSKKPEPSNSTKPMLPAVLICDCSSRDHQIIIEHDNEDNLTYCHIHLMKHNFWRRLKAGLKYIFGYKCKYGQWEEFILKPEHANQLRELSEFLSQHSG</sequence>
<proteinExistence type="predicted"/>
<evidence type="ECO:0000313" key="1">
    <source>
        <dbReference type="EMBL" id="QHB38782.1"/>
    </source>
</evidence>
<gene>
    <name evidence="1" type="ORF">hemulen61_gp021</name>
</gene>
<keyword evidence="2" id="KW-1185">Reference proteome</keyword>
<evidence type="ECO:0000313" key="2">
    <source>
        <dbReference type="Proteomes" id="UP000463964"/>
    </source>
</evidence>
<reference evidence="1 2" key="1">
    <citation type="journal article" date="2020" name="Viruses">
        <title>Diversity and Host Interactions Among Virulent and Temperate Baltic Sea Flavobacterium Phages.</title>
        <authorList>
            <person name="Nilsson E."/>
            <person name="Bayfield O.W."/>
            <person name="Lundin D."/>
            <person name="Antson A.A."/>
            <person name="Holmfeldt K."/>
        </authorList>
    </citation>
    <scope>NUCLEOTIDE SEQUENCE [LARGE SCALE GENOMIC DNA]</scope>
</reference>
<dbReference type="EMBL" id="MN812208">
    <property type="protein sequence ID" value="QHB38782.1"/>
    <property type="molecule type" value="Genomic_DNA"/>
</dbReference>
<name>A0A6B9L9T7_9CAUD</name>
<accession>A0A6B9L9T7</accession>
<dbReference type="Proteomes" id="UP000463964">
    <property type="component" value="Segment"/>
</dbReference>